<dbReference type="Proteomes" id="UP000595253">
    <property type="component" value="Chromosome"/>
</dbReference>
<dbReference type="EMBL" id="AP024222">
    <property type="protein sequence ID" value="BCO06017.1"/>
    <property type="molecule type" value="Genomic_DNA"/>
</dbReference>
<evidence type="ECO:0000313" key="1">
    <source>
        <dbReference type="EMBL" id="BCO06017.1"/>
    </source>
</evidence>
<gene>
    <name evidence="1" type="ORF">LLC_12570</name>
</gene>
<organism evidence="1 2">
    <name type="scientific">Lactococcus lactis subsp. cremoris</name>
    <name type="common">Streptococcus cremoris</name>
    <dbReference type="NCBI Taxonomy" id="1359"/>
    <lineage>
        <taxon>Bacteria</taxon>
        <taxon>Bacillati</taxon>
        <taxon>Bacillota</taxon>
        <taxon>Bacilli</taxon>
        <taxon>Lactobacillales</taxon>
        <taxon>Streptococcaceae</taxon>
        <taxon>Lactococcus</taxon>
    </lineage>
</organism>
<sequence length="55" mass="6067">MNVTVFLSSRDGKNPIYKDTSEKLGRLLAQSGHTLVYGGSKEGCMGMGFRFCYSK</sequence>
<protein>
    <submittedName>
        <fullName evidence="1">Uncharacterized protein</fullName>
    </submittedName>
</protein>
<proteinExistence type="predicted"/>
<dbReference type="AlphaFoldDB" id="A0AAD1JYU1"/>
<dbReference type="Gene3D" id="3.40.50.450">
    <property type="match status" value="1"/>
</dbReference>
<evidence type="ECO:0000313" key="2">
    <source>
        <dbReference type="Proteomes" id="UP000595253"/>
    </source>
</evidence>
<dbReference type="SUPFAM" id="SSF102405">
    <property type="entry name" value="MCP/YpsA-like"/>
    <property type="match status" value="1"/>
</dbReference>
<name>A0AAD1JYU1_LACLC</name>
<reference evidence="1 2" key="1">
    <citation type="submission" date="2020-12" db="EMBL/GenBank/DDBJ databases">
        <title>Complete genome sequence of lactococcus lactis subsp. cremoris strain EPSC and strain G3-2.</title>
        <authorList>
            <person name="Kita K."/>
            <person name="Ishikawa S."/>
        </authorList>
    </citation>
    <scope>NUCLEOTIDE SEQUENCE [LARGE SCALE GENOMIC DNA]</scope>
    <source>
        <strain evidence="1 2">EPSC</strain>
    </source>
</reference>
<accession>A0AAD1JYU1</accession>